<gene>
    <name evidence="2" type="ORF">C8P68_103447</name>
</gene>
<accession>A0A2T5JBP5</accession>
<dbReference type="OrthoDB" id="629215at2"/>
<sequence length="344" mass="38020">MSRLLQLSFLAVLFPLSLLAQPQQQLAAIVTEGNHFPVNTDAPSASAELSGKLTRKQLLTAFKQLDVSDAAYNETDRDNLYKLAGLLTRMKLYPLAMKCFLKTLTPDSLTNETLPFSSQDQQILEAQLQPLQGTRQTTNSKFIHSDKILETFNDGKKALAYAMIFHVRQPVRGKAKVHKLIYTGHTYITLIKFNVDSSYATLSFGFGPKKDNPLSSTPLMPSSSSTLRDDTAYPWDEIVGKFISKRRFEKILQLAHQYDGLAYHLNKNNCTDFGLKAANLAGLEVKDTKGKWLLGGGNNPGTTGESILLGKFANADTGNQNRLYIDTARVSPLAILSVSGRSKE</sequence>
<evidence type="ECO:0008006" key="4">
    <source>
        <dbReference type="Google" id="ProtNLM"/>
    </source>
</evidence>
<dbReference type="EMBL" id="QAOQ01000003">
    <property type="protein sequence ID" value="PTQ98284.1"/>
    <property type="molecule type" value="Genomic_DNA"/>
</dbReference>
<evidence type="ECO:0000313" key="3">
    <source>
        <dbReference type="Proteomes" id="UP000244168"/>
    </source>
</evidence>
<keyword evidence="3" id="KW-1185">Reference proteome</keyword>
<feature type="chain" id="PRO_5015761439" description="DUF4105 domain-containing protein" evidence="1">
    <location>
        <begin position="21"/>
        <end position="344"/>
    </location>
</feature>
<feature type="signal peptide" evidence="1">
    <location>
        <begin position="1"/>
        <end position="20"/>
    </location>
</feature>
<protein>
    <recommendedName>
        <fullName evidence="4">DUF4105 domain-containing protein</fullName>
    </recommendedName>
</protein>
<dbReference type="RefSeq" id="WP_146166524.1">
    <property type="nucleotide sequence ID" value="NZ_CP160205.1"/>
</dbReference>
<dbReference type="Proteomes" id="UP000244168">
    <property type="component" value="Unassembled WGS sequence"/>
</dbReference>
<keyword evidence="1" id="KW-0732">Signal</keyword>
<dbReference type="AlphaFoldDB" id="A0A2T5JBP5"/>
<reference evidence="2 3" key="1">
    <citation type="submission" date="2018-04" db="EMBL/GenBank/DDBJ databases">
        <title>Genomic Encyclopedia of Archaeal and Bacterial Type Strains, Phase II (KMG-II): from individual species to whole genera.</title>
        <authorList>
            <person name="Goeker M."/>
        </authorList>
    </citation>
    <scope>NUCLEOTIDE SEQUENCE [LARGE SCALE GENOMIC DNA]</scope>
    <source>
        <strain evidence="2 3">DSM 26809</strain>
    </source>
</reference>
<comment type="caution">
    <text evidence="2">The sequence shown here is derived from an EMBL/GenBank/DDBJ whole genome shotgun (WGS) entry which is preliminary data.</text>
</comment>
<name>A0A2T5JBP5_9SPHI</name>
<evidence type="ECO:0000313" key="2">
    <source>
        <dbReference type="EMBL" id="PTQ98284.1"/>
    </source>
</evidence>
<organism evidence="2 3">
    <name type="scientific">Mucilaginibacter yixingensis</name>
    <dbReference type="NCBI Taxonomy" id="1295612"/>
    <lineage>
        <taxon>Bacteria</taxon>
        <taxon>Pseudomonadati</taxon>
        <taxon>Bacteroidota</taxon>
        <taxon>Sphingobacteriia</taxon>
        <taxon>Sphingobacteriales</taxon>
        <taxon>Sphingobacteriaceae</taxon>
        <taxon>Mucilaginibacter</taxon>
    </lineage>
</organism>
<proteinExistence type="predicted"/>
<evidence type="ECO:0000256" key="1">
    <source>
        <dbReference type="SAM" id="SignalP"/>
    </source>
</evidence>